<comment type="subcellular location">
    <subcellularLocation>
        <location evidence="1">Nucleus</location>
    </subcellularLocation>
</comment>
<evidence type="ECO:0000256" key="5">
    <source>
        <dbReference type="ARBA" id="ARBA00023242"/>
    </source>
</evidence>
<gene>
    <name evidence="10" type="primary">paraxis</name>
</gene>
<keyword evidence="5" id="KW-0539">Nucleus</keyword>
<dbReference type="GO" id="GO:0000981">
    <property type="term" value="F:DNA-binding transcription factor activity, RNA polymerase II-specific"/>
    <property type="evidence" value="ECO:0007669"/>
    <property type="project" value="TreeGrafter"/>
</dbReference>
<dbReference type="InterPro" id="IPR036638">
    <property type="entry name" value="HLH_DNA-bd_sf"/>
</dbReference>
<evidence type="ECO:0000313" key="10">
    <source>
        <dbReference type="RefSeq" id="NP_001164720.1"/>
    </source>
</evidence>
<dbReference type="FunFam" id="4.10.280.10:FF:000010">
    <property type="entry name" value="Scleraxis bHLH transcription factor"/>
    <property type="match status" value="1"/>
</dbReference>
<feature type="region of interest" description="Disordered" evidence="6">
    <location>
        <begin position="165"/>
        <end position="186"/>
    </location>
</feature>
<accession>D2XNN0</accession>
<evidence type="ECO:0000256" key="3">
    <source>
        <dbReference type="ARBA" id="ARBA00023125"/>
    </source>
</evidence>
<dbReference type="CDD" id="cd11465">
    <property type="entry name" value="bHLH_TS_scleraxis_like"/>
    <property type="match status" value="1"/>
</dbReference>
<evidence type="ECO:0000256" key="6">
    <source>
        <dbReference type="SAM" id="MobiDB-lite"/>
    </source>
</evidence>
<dbReference type="GeneID" id="100329106"/>
<keyword evidence="2" id="KW-0805">Transcription regulation</keyword>
<dbReference type="Gene3D" id="4.10.280.10">
    <property type="entry name" value="Helix-loop-helix DNA-binding domain"/>
    <property type="match status" value="1"/>
</dbReference>
<dbReference type="PANTHER" id="PTHR23349">
    <property type="entry name" value="BASIC HELIX-LOOP-HELIX TRANSCRIPTION FACTOR, TWIST"/>
    <property type="match status" value="1"/>
</dbReference>
<dbReference type="Proteomes" id="UP000694865">
    <property type="component" value="Unplaced"/>
</dbReference>
<dbReference type="SUPFAM" id="SSF47459">
    <property type="entry name" value="HLH, helix-loop-helix DNA-binding domain"/>
    <property type="match status" value="1"/>
</dbReference>
<dbReference type="CTD" id="100329106"/>
<evidence type="ECO:0000256" key="4">
    <source>
        <dbReference type="ARBA" id="ARBA00023163"/>
    </source>
</evidence>
<sequence length="186" mass="20796">MTKGKQGDKSLEDSMSISSDGGVSATDEKYEIIIDDDDVDDDCEGKGKSRKRKMKWNSMGKQRTAANARERDRTHSVNSAFTTLRDLIPTEPPDRKLSKIETLRLAASYISHLETTLLVGEEAIEQPCLHRNMYRQSYTNSLGHPSFRPICTFCLAVARASNVELSQGKTRSPSSRDRNDISGVIR</sequence>
<dbReference type="GO" id="GO:0046983">
    <property type="term" value="F:protein dimerization activity"/>
    <property type="evidence" value="ECO:0007669"/>
    <property type="project" value="InterPro"/>
</dbReference>
<dbReference type="AlphaFoldDB" id="D2XNN0"/>
<dbReference type="GO" id="GO:0005634">
    <property type="term" value="C:nucleus"/>
    <property type="evidence" value="ECO:0007669"/>
    <property type="project" value="UniProtKB-SubCell"/>
</dbReference>
<dbReference type="EMBL" id="GU224251">
    <property type="protein sequence ID" value="ADB22660.1"/>
    <property type="molecule type" value="mRNA"/>
</dbReference>
<dbReference type="SMART" id="SM00353">
    <property type="entry name" value="HLH"/>
    <property type="match status" value="1"/>
</dbReference>
<feature type="compositionally biased region" description="Basic and acidic residues" evidence="6">
    <location>
        <begin position="1"/>
        <end position="12"/>
    </location>
</feature>
<name>D2XNN0_SACKO</name>
<dbReference type="PANTHER" id="PTHR23349:SF42">
    <property type="entry name" value="BHLH DOMAIN-CONTAINING PROTEIN"/>
    <property type="match status" value="1"/>
</dbReference>
<feature type="region of interest" description="Disordered" evidence="6">
    <location>
        <begin position="1"/>
        <end position="24"/>
    </location>
</feature>
<dbReference type="PROSITE" id="PS50888">
    <property type="entry name" value="BHLH"/>
    <property type="match status" value="1"/>
</dbReference>
<dbReference type="KEGG" id="sko:100329106"/>
<feature type="region of interest" description="Disordered" evidence="6">
    <location>
        <begin position="41"/>
        <end position="74"/>
    </location>
</feature>
<organism evidence="8">
    <name type="scientific">Saccoglossus kowalevskii</name>
    <name type="common">Acorn worm</name>
    <dbReference type="NCBI Taxonomy" id="10224"/>
    <lineage>
        <taxon>Eukaryota</taxon>
        <taxon>Metazoa</taxon>
        <taxon>Hemichordata</taxon>
        <taxon>Enteropneusta</taxon>
        <taxon>Harrimaniidae</taxon>
        <taxon>Saccoglossus</taxon>
    </lineage>
</organism>
<dbReference type="RefSeq" id="NP_001164720.1">
    <property type="nucleotide sequence ID" value="NM_001171249.1"/>
</dbReference>
<dbReference type="Pfam" id="PF00010">
    <property type="entry name" value="HLH"/>
    <property type="match status" value="1"/>
</dbReference>
<proteinExistence type="evidence at transcript level"/>
<keyword evidence="3" id="KW-0238">DNA-binding</keyword>
<reference evidence="8" key="1">
    <citation type="submission" date="2009-11" db="EMBL/GenBank/DDBJ databases">
        <title>Mesoderm formation and patterning in the hemichordate Saccoglossus kowalevskii.</title>
        <authorList>
            <person name="Green S.A."/>
            <person name="Gerhart J."/>
            <person name="Lowe C.J."/>
        </authorList>
    </citation>
    <scope>NUCLEOTIDE SEQUENCE</scope>
</reference>
<dbReference type="InterPro" id="IPR050283">
    <property type="entry name" value="E-box_TF_Regulators"/>
</dbReference>
<feature type="domain" description="BHLH" evidence="7">
    <location>
        <begin position="61"/>
        <end position="113"/>
    </location>
</feature>
<evidence type="ECO:0000313" key="8">
    <source>
        <dbReference type="EMBL" id="ADB22660.1"/>
    </source>
</evidence>
<evidence type="ECO:0000256" key="2">
    <source>
        <dbReference type="ARBA" id="ARBA00023015"/>
    </source>
</evidence>
<keyword evidence="4" id="KW-0804">Transcription</keyword>
<evidence type="ECO:0000256" key="1">
    <source>
        <dbReference type="ARBA" id="ARBA00004123"/>
    </source>
</evidence>
<evidence type="ECO:0000259" key="7">
    <source>
        <dbReference type="PROSITE" id="PS50888"/>
    </source>
</evidence>
<keyword evidence="9" id="KW-1185">Reference proteome</keyword>
<reference evidence="10" key="2">
    <citation type="submission" date="2025-05" db="UniProtKB">
        <authorList>
            <consortium name="RefSeq"/>
        </authorList>
    </citation>
    <scope>IDENTIFICATION</scope>
</reference>
<dbReference type="GO" id="GO:0032502">
    <property type="term" value="P:developmental process"/>
    <property type="evidence" value="ECO:0007669"/>
    <property type="project" value="TreeGrafter"/>
</dbReference>
<protein>
    <submittedName>
        <fullName evidence="8 10">Paraxis</fullName>
    </submittedName>
</protein>
<dbReference type="GO" id="GO:0000977">
    <property type="term" value="F:RNA polymerase II transcription regulatory region sequence-specific DNA binding"/>
    <property type="evidence" value="ECO:0007669"/>
    <property type="project" value="TreeGrafter"/>
</dbReference>
<evidence type="ECO:0000313" key="9">
    <source>
        <dbReference type="Proteomes" id="UP000694865"/>
    </source>
</evidence>
<dbReference type="OrthoDB" id="10055449at2759"/>
<dbReference type="InterPro" id="IPR011598">
    <property type="entry name" value="bHLH_dom"/>
</dbReference>